<feature type="transmembrane region" description="Helical" evidence="1">
    <location>
        <begin position="12"/>
        <end position="28"/>
    </location>
</feature>
<feature type="transmembrane region" description="Helical" evidence="1">
    <location>
        <begin position="40"/>
        <end position="65"/>
    </location>
</feature>
<dbReference type="Proteomes" id="UP000199144">
    <property type="component" value="Unassembled WGS sequence"/>
</dbReference>
<dbReference type="AlphaFoldDB" id="A0A1I4P3X8"/>
<name>A0A1I4P3X8_9RHOB</name>
<keyword evidence="1" id="KW-1133">Transmembrane helix</keyword>
<evidence type="ECO:0000256" key="1">
    <source>
        <dbReference type="SAM" id="Phobius"/>
    </source>
</evidence>
<dbReference type="EMBL" id="FOTQ01000005">
    <property type="protein sequence ID" value="SFM22063.1"/>
    <property type="molecule type" value="Genomic_DNA"/>
</dbReference>
<proteinExistence type="predicted"/>
<evidence type="ECO:0000313" key="2">
    <source>
        <dbReference type="EMBL" id="SFM22063.1"/>
    </source>
</evidence>
<dbReference type="STRING" id="254406.SAMN04488042_10554"/>
<organism evidence="2 3">
    <name type="scientific">Shimia aestuarii</name>
    <dbReference type="NCBI Taxonomy" id="254406"/>
    <lineage>
        <taxon>Bacteria</taxon>
        <taxon>Pseudomonadati</taxon>
        <taxon>Pseudomonadota</taxon>
        <taxon>Alphaproteobacteria</taxon>
        <taxon>Rhodobacterales</taxon>
        <taxon>Roseobacteraceae</taxon>
    </lineage>
</organism>
<reference evidence="2 3" key="1">
    <citation type="submission" date="2016-10" db="EMBL/GenBank/DDBJ databases">
        <authorList>
            <person name="de Groot N.N."/>
        </authorList>
    </citation>
    <scope>NUCLEOTIDE SEQUENCE [LARGE SCALE GENOMIC DNA]</scope>
    <source>
        <strain evidence="2 3">DSM 15283</strain>
    </source>
</reference>
<sequence length="68" mass="7048">METIQLLMQKSAGVGAGIAIGTAVGLLVRRHRKGNDEGLIGGSIFVTSAVFGMVAMGVMMLITYFGGF</sequence>
<evidence type="ECO:0000313" key="3">
    <source>
        <dbReference type="Proteomes" id="UP000199144"/>
    </source>
</evidence>
<gene>
    <name evidence="2" type="ORF">SAMN04488042_10554</name>
</gene>
<keyword evidence="1" id="KW-0812">Transmembrane</keyword>
<keyword evidence="3" id="KW-1185">Reference proteome</keyword>
<protein>
    <submittedName>
        <fullName evidence="2">Uncharacterized protein</fullName>
    </submittedName>
</protein>
<keyword evidence="1" id="KW-0472">Membrane</keyword>
<accession>A0A1I4P3X8</accession>
<dbReference type="RefSeq" id="WP_093094245.1">
    <property type="nucleotide sequence ID" value="NZ_FOTQ01000005.1"/>
</dbReference>